<feature type="region of interest" description="Disordered" evidence="1">
    <location>
        <begin position="456"/>
        <end position="543"/>
    </location>
</feature>
<feature type="compositionally biased region" description="Basic and acidic residues" evidence="1">
    <location>
        <begin position="484"/>
        <end position="493"/>
    </location>
</feature>
<comment type="caution">
    <text evidence="2">The sequence shown here is derived from an EMBL/GenBank/DDBJ whole genome shotgun (WGS) entry which is preliminary data.</text>
</comment>
<name>A0ABQ7N110_BRACM</name>
<evidence type="ECO:0000313" key="3">
    <source>
        <dbReference type="Proteomes" id="UP000823674"/>
    </source>
</evidence>
<feature type="region of interest" description="Disordered" evidence="1">
    <location>
        <begin position="588"/>
        <end position="627"/>
    </location>
</feature>
<proteinExistence type="predicted"/>
<feature type="compositionally biased region" description="Basic and acidic residues" evidence="1">
    <location>
        <begin position="588"/>
        <end position="597"/>
    </location>
</feature>
<organism evidence="2 3">
    <name type="scientific">Brassica rapa subsp. trilocularis</name>
    <dbReference type="NCBI Taxonomy" id="1813537"/>
    <lineage>
        <taxon>Eukaryota</taxon>
        <taxon>Viridiplantae</taxon>
        <taxon>Streptophyta</taxon>
        <taxon>Embryophyta</taxon>
        <taxon>Tracheophyta</taxon>
        <taxon>Spermatophyta</taxon>
        <taxon>Magnoliopsida</taxon>
        <taxon>eudicotyledons</taxon>
        <taxon>Gunneridae</taxon>
        <taxon>Pentapetalae</taxon>
        <taxon>rosids</taxon>
        <taxon>malvids</taxon>
        <taxon>Brassicales</taxon>
        <taxon>Brassicaceae</taxon>
        <taxon>Brassiceae</taxon>
        <taxon>Brassica</taxon>
    </lineage>
</organism>
<protein>
    <submittedName>
        <fullName evidence="2">Uncharacterized protein</fullName>
    </submittedName>
</protein>
<evidence type="ECO:0000256" key="1">
    <source>
        <dbReference type="SAM" id="MobiDB-lite"/>
    </source>
</evidence>
<gene>
    <name evidence="2" type="primary">A03p024190.1_BraROA</name>
    <name evidence="2" type="ORF">IGI04_010737</name>
</gene>
<reference evidence="2 3" key="1">
    <citation type="submission" date="2021-03" db="EMBL/GenBank/DDBJ databases">
        <authorList>
            <person name="King G.J."/>
            <person name="Bancroft I."/>
            <person name="Baten A."/>
            <person name="Bloomfield J."/>
            <person name="Borpatragohain P."/>
            <person name="He Z."/>
            <person name="Irish N."/>
            <person name="Irwin J."/>
            <person name="Liu K."/>
            <person name="Mauleon R.P."/>
            <person name="Moore J."/>
            <person name="Morris R."/>
            <person name="Ostergaard L."/>
            <person name="Wang B."/>
            <person name="Wells R."/>
        </authorList>
    </citation>
    <scope>NUCLEOTIDE SEQUENCE [LARGE SCALE GENOMIC DNA]</scope>
    <source>
        <strain evidence="2">R-o-18</strain>
        <tissue evidence="2">Leaf</tissue>
    </source>
</reference>
<dbReference type="PANTHER" id="PTHR16897:SF16">
    <property type="entry name" value="(RAPE) HYPOTHETICAL PROTEIN"/>
    <property type="match status" value="1"/>
</dbReference>
<keyword evidence="3" id="KW-1185">Reference proteome</keyword>
<dbReference type="PANTHER" id="PTHR16897">
    <property type="entry name" value="OS10G0105400 PROTEIN"/>
    <property type="match status" value="1"/>
</dbReference>
<evidence type="ECO:0000313" key="2">
    <source>
        <dbReference type="EMBL" id="KAG5404618.1"/>
    </source>
</evidence>
<feature type="compositionally biased region" description="Acidic residues" evidence="1">
    <location>
        <begin position="510"/>
        <end position="542"/>
    </location>
</feature>
<feature type="compositionally biased region" description="Basic residues" evidence="1">
    <location>
        <begin position="468"/>
        <end position="483"/>
    </location>
</feature>
<feature type="compositionally biased region" description="Polar residues" evidence="1">
    <location>
        <begin position="599"/>
        <end position="622"/>
    </location>
</feature>
<accession>A0ABQ7N110</accession>
<sequence>MPGLAHRDEHYSSGFWSKDADGVSYNQLHKFWSELSPEARHELLRIDRHAFFEEARKNMCCSKCIGLLLEGFSLIVSHGKSLQQKEDLPCNRSGALEDGSHKCIGELHDPAVHQWGGLNATRDGLLTVVDCYLYAKSFKGLQNVFESARARERERELLYPHACGSRQGMVGYGKGHGTTRETCALHTTSLSCDTLVAFWSALEEESRQQLLRMKEEDFIERLSNRFKCKKFCKDCRRNVIREFKELKELKRMQREPQCTDWFCVADTAIHYEVDNDSVRADWSQYFKENDGYQYIEWAIGTEEWETDILKYKYVGNDGSAQVNGLDLRGLHQCYITVRLLKRMAAAPRGECLRMLLEHAEDVEEQEDEVLVDKDGKEVGGDCLRPKKHAKTPELAREFLLDAAAVIFKEQVEKAYRESTARQNAHSIFVSLSSKLLEQRVHIACKEIVTLDKQKRLVEEEEKEEERKERKRRKEREKKLRRKERLKDIPKSSDKATLPVLPREEDGFLNLDEEMNTSVSCEEESATETGDVDEDLSPPDDDQDGWKRVICNKGRQQVITHYCVREVIINDEAGKGWFTTKEGKKMEEVGVRQKKDPMMSRTSSSDNYSSCLSEGDSNGSHSMSDSEGRENLVFTENYMPVDQAADERRDMESPGPQTESDQDLFSLFHFGGPVALSTRGSKSGDYVFGDLTGNCKKKKKESIVGEEYNLFAKSNSLRFSIF</sequence>
<dbReference type="Proteomes" id="UP000823674">
    <property type="component" value="Chromosome A03"/>
</dbReference>
<dbReference type="EMBL" id="JADBGQ010000003">
    <property type="protein sequence ID" value="KAG5404618.1"/>
    <property type="molecule type" value="Genomic_DNA"/>
</dbReference>